<feature type="transmembrane region" description="Helical" evidence="3">
    <location>
        <begin position="62"/>
        <end position="86"/>
    </location>
</feature>
<dbReference type="RefSeq" id="WP_165341532.1">
    <property type="nucleotide sequence ID" value="NZ_JAAKZX010000076.1"/>
</dbReference>
<keyword evidence="3" id="KW-0472">Membrane</keyword>
<dbReference type="InterPro" id="IPR042099">
    <property type="entry name" value="ANL_N_sf"/>
</dbReference>
<evidence type="ECO:0000256" key="3">
    <source>
        <dbReference type="SAM" id="Phobius"/>
    </source>
</evidence>
<evidence type="ECO:0000259" key="4">
    <source>
        <dbReference type="Pfam" id="PF00501"/>
    </source>
</evidence>
<dbReference type="Gene3D" id="3.40.50.12780">
    <property type="entry name" value="N-terminal domain of ligase-like"/>
    <property type="match status" value="1"/>
</dbReference>
<dbReference type="GO" id="GO:0016874">
    <property type="term" value="F:ligase activity"/>
    <property type="evidence" value="ECO:0007669"/>
    <property type="project" value="UniProtKB-KW"/>
</dbReference>
<dbReference type="PANTHER" id="PTHR22754">
    <property type="entry name" value="DISCO-INTERACTING PROTEIN 2 DIP2 -RELATED"/>
    <property type="match status" value="1"/>
</dbReference>
<sequence length="585" mass="63068">MRELITSLRKRAVDTPNDPAAFFISGSSELNCVSRNYSDLDLHARRIAAWLQERYSPGDRALLVYSPGLEFVTAFFGCVYAGLIAVPAPVPARSAHQHRRLAAITRDAGVKVLLTQEEDRATLEKWAADAGITGLAFHMTDSGDGDPAVWSEPTVSPDTVALLQYTSGSTGDPKGVVVSHGNLMLNGQRLFDAAGVGETGRAGGWIPLYHDMGLIGLMLPGILIGRGYAQLDSLSFLRNPYQWLRMMDALDVNITCSPDFGYDMCVRRVTDEQLAELDLSRLTAAVNGSEPVRSGTLDRFQERFGPAGFRPESMAPMYGLAEATLVVSGIAGREPVRTSVDVAGAERGILAPAAATQPSRPLIGCGPACGSDAVIVDPDTAEVLPDGRIGEIWLSGPCVTGGYWGNEQATEATFRARTADGRGPFLRTGDLGGWLDGDLYITGRRKDVLVVHGRNLYPHDIEEELRAQHDELDGMLGAVFMVGGTDGVDAEPSIVAVHEIRWQPDDERLGPLAAAMKQTIAREFGVPVGAVALVRPRSVRRTTSGKIQRSAMCELYVTGQLAPLFLSEDPLLTSALEDRRRESAR</sequence>
<gene>
    <name evidence="5" type="ORF">G6048_23270</name>
</gene>
<dbReference type="PANTHER" id="PTHR22754:SF32">
    <property type="entry name" value="DISCO-INTERACTING PROTEIN 2"/>
    <property type="match status" value="1"/>
</dbReference>
<keyword evidence="6" id="KW-1185">Reference proteome</keyword>
<name>A0ABX0DWF5_9ACTN</name>
<keyword evidence="3" id="KW-1133">Transmembrane helix</keyword>
<comment type="caution">
    <text evidence="5">The sequence shown here is derived from an EMBL/GenBank/DDBJ whole genome shotgun (WGS) entry which is preliminary data.</text>
</comment>
<proteinExistence type="inferred from homology"/>
<reference evidence="5 6" key="1">
    <citation type="submission" date="2020-02" db="EMBL/GenBank/DDBJ databases">
        <title>Whole-genome analyses of novel actinobacteria.</title>
        <authorList>
            <person name="Sahin N."/>
            <person name="Tokatli A."/>
        </authorList>
    </citation>
    <scope>NUCLEOTIDE SEQUENCE [LARGE SCALE GENOMIC DNA]</scope>
    <source>
        <strain evidence="5 6">YC419</strain>
    </source>
</reference>
<dbReference type="InterPro" id="IPR045851">
    <property type="entry name" value="AMP-bd_C_sf"/>
</dbReference>
<feature type="domain" description="AMP-dependent synthetase/ligase" evidence="4">
    <location>
        <begin position="9"/>
        <end position="404"/>
    </location>
</feature>
<dbReference type="Pfam" id="PF00501">
    <property type="entry name" value="AMP-binding"/>
    <property type="match status" value="1"/>
</dbReference>
<dbReference type="EMBL" id="JAAKZX010000076">
    <property type="protein sequence ID" value="NGO44960.1"/>
    <property type="molecule type" value="Genomic_DNA"/>
</dbReference>
<dbReference type="CDD" id="cd05931">
    <property type="entry name" value="FAAL"/>
    <property type="match status" value="1"/>
</dbReference>
<dbReference type="PROSITE" id="PS00455">
    <property type="entry name" value="AMP_BINDING"/>
    <property type="match status" value="1"/>
</dbReference>
<accession>A0ABX0DWF5</accession>
<protein>
    <submittedName>
        <fullName evidence="5">Fatty acyl-AMP ligase</fullName>
    </submittedName>
</protein>
<evidence type="ECO:0000256" key="1">
    <source>
        <dbReference type="ARBA" id="ARBA00006432"/>
    </source>
</evidence>
<dbReference type="SUPFAM" id="SSF56801">
    <property type="entry name" value="Acetyl-CoA synthetase-like"/>
    <property type="match status" value="1"/>
</dbReference>
<dbReference type="InterPro" id="IPR000873">
    <property type="entry name" value="AMP-dep_synth/lig_dom"/>
</dbReference>
<keyword evidence="2 5" id="KW-0436">Ligase</keyword>
<dbReference type="Gene3D" id="3.30.300.30">
    <property type="match status" value="1"/>
</dbReference>
<evidence type="ECO:0000313" key="6">
    <source>
        <dbReference type="Proteomes" id="UP001518140"/>
    </source>
</evidence>
<dbReference type="InterPro" id="IPR040097">
    <property type="entry name" value="FAAL/FAAC"/>
</dbReference>
<comment type="similarity">
    <text evidence="1">Belongs to the ATP-dependent AMP-binding enzyme family.</text>
</comment>
<dbReference type="Proteomes" id="UP001518140">
    <property type="component" value="Unassembled WGS sequence"/>
</dbReference>
<evidence type="ECO:0000313" key="5">
    <source>
        <dbReference type="EMBL" id="NGO44960.1"/>
    </source>
</evidence>
<organism evidence="5 6">
    <name type="scientific">Streptomyces ureilyticus</name>
    <dbReference type="NCBI Taxonomy" id="1775131"/>
    <lineage>
        <taxon>Bacteria</taxon>
        <taxon>Bacillati</taxon>
        <taxon>Actinomycetota</taxon>
        <taxon>Actinomycetes</taxon>
        <taxon>Kitasatosporales</taxon>
        <taxon>Streptomycetaceae</taxon>
        <taxon>Streptomyces</taxon>
    </lineage>
</organism>
<evidence type="ECO:0000256" key="2">
    <source>
        <dbReference type="ARBA" id="ARBA00022598"/>
    </source>
</evidence>
<keyword evidence="3" id="KW-0812">Transmembrane</keyword>
<dbReference type="InterPro" id="IPR020845">
    <property type="entry name" value="AMP-binding_CS"/>
</dbReference>